<dbReference type="Gene3D" id="1.10.260.40">
    <property type="entry name" value="lambda repressor-like DNA-binding domains"/>
    <property type="match status" value="1"/>
</dbReference>
<organism evidence="2">
    <name type="scientific">uncultured bacterium</name>
    <name type="common">gcode 4</name>
    <dbReference type="NCBI Taxonomy" id="1234023"/>
    <lineage>
        <taxon>Bacteria</taxon>
        <taxon>environmental samples</taxon>
    </lineage>
</organism>
<feature type="domain" description="HTH cro/C1-type" evidence="1">
    <location>
        <begin position="16"/>
        <end position="71"/>
    </location>
</feature>
<gene>
    <name evidence="2" type="ORF">ACD_71C00215G0010</name>
</gene>
<dbReference type="InterPro" id="IPR010982">
    <property type="entry name" value="Lambda_DNA-bd_dom_sf"/>
</dbReference>
<dbReference type="GO" id="GO:0003677">
    <property type="term" value="F:DNA binding"/>
    <property type="evidence" value="ECO:0007669"/>
    <property type="project" value="InterPro"/>
</dbReference>
<dbReference type="Pfam" id="PF01381">
    <property type="entry name" value="HTH_3"/>
    <property type="match status" value="1"/>
</dbReference>
<dbReference type="PROSITE" id="PS50943">
    <property type="entry name" value="HTH_CROC1"/>
    <property type="match status" value="1"/>
</dbReference>
<dbReference type="CDD" id="cd00093">
    <property type="entry name" value="HTH_XRE"/>
    <property type="match status" value="1"/>
</dbReference>
<dbReference type="SUPFAM" id="SSF47413">
    <property type="entry name" value="lambda repressor-like DNA-binding domains"/>
    <property type="match status" value="1"/>
</dbReference>
<sequence length="75" mass="8373">MPNMSENPSNILGRNIQRIRLEKKMTQDEPSRKADVPYTTLTKVEIGFIKSPSVFVVAKIAKTLGVAVEELISDK</sequence>
<evidence type="ECO:0000313" key="2">
    <source>
        <dbReference type="EMBL" id="EKD44203.1"/>
    </source>
</evidence>
<protein>
    <recommendedName>
        <fullName evidence="1">HTH cro/C1-type domain-containing protein</fullName>
    </recommendedName>
</protein>
<dbReference type="EMBL" id="AMFJ01028946">
    <property type="protein sequence ID" value="EKD44203.1"/>
    <property type="molecule type" value="Genomic_DNA"/>
</dbReference>
<dbReference type="SMART" id="SM00530">
    <property type="entry name" value="HTH_XRE"/>
    <property type="match status" value="1"/>
</dbReference>
<comment type="caution">
    <text evidence="2">The sequence shown here is derived from an EMBL/GenBank/DDBJ whole genome shotgun (WGS) entry which is preliminary data.</text>
</comment>
<accession>K1ZIG0</accession>
<proteinExistence type="predicted"/>
<reference evidence="2" key="1">
    <citation type="journal article" date="2012" name="Science">
        <title>Fermentation, hydrogen, and sulfur metabolism in multiple uncultivated bacterial phyla.</title>
        <authorList>
            <person name="Wrighton K.C."/>
            <person name="Thomas B.C."/>
            <person name="Sharon I."/>
            <person name="Miller C.S."/>
            <person name="Castelle C.J."/>
            <person name="VerBerkmoes N.C."/>
            <person name="Wilkins M.J."/>
            <person name="Hettich R.L."/>
            <person name="Lipton M.S."/>
            <person name="Williams K.H."/>
            <person name="Long P.E."/>
            <person name="Banfield J.F."/>
        </authorList>
    </citation>
    <scope>NUCLEOTIDE SEQUENCE [LARGE SCALE GENOMIC DNA]</scope>
</reference>
<evidence type="ECO:0000259" key="1">
    <source>
        <dbReference type="PROSITE" id="PS50943"/>
    </source>
</evidence>
<dbReference type="AlphaFoldDB" id="K1ZIG0"/>
<name>K1ZIG0_9BACT</name>
<dbReference type="InterPro" id="IPR001387">
    <property type="entry name" value="Cro/C1-type_HTH"/>
</dbReference>